<dbReference type="PROSITE" id="PS51186">
    <property type="entry name" value="GNAT"/>
    <property type="match status" value="1"/>
</dbReference>
<organism evidence="4 5">
    <name type="scientific">Halomonas shengliensis</name>
    <dbReference type="NCBI Taxonomy" id="419597"/>
    <lineage>
        <taxon>Bacteria</taxon>
        <taxon>Pseudomonadati</taxon>
        <taxon>Pseudomonadota</taxon>
        <taxon>Gammaproteobacteria</taxon>
        <taxon>Oceanospirillales</taxon>
        <taxon>Halomonadaceae</taxon>
        <taxon>Halomonas</taxon>
    </lineage>
</organism>
<dbReference type="AlphaFoldDB" id="A0A1H0IWT2"/>
<evidence type="ECO:0000313" key="4">
    <source>
        <dbReference type="EMBL" id="SDO35968.1"/>
    </source>
</evidence>
<feature type="domain" description="N-acetyltransferase" evidence="3">
    <location>
        <begin position="22"/>
        <end position="176"/>
    </location>
</feature>
<protein>
    <submittedName>
        <fullName evidence="4">Acetyltransferase (GNAT) domain-containing protein</fullName>
    </submittedName>
</protein>
<dbReference type="Proteomes" id="UP000199075">
    <property type="component" value="Unassembled WGS sequence"/>
</dbReference>
<proteinExistence type="predicted"/>
<dbReference type="InterPro" id="IPR016181">
    <property type="entry name" value="Acyl_CoA_acyltransferase"/>
</dbReference>
<dbReference type="CDD" id="cd04301">
    <property type="entry name" value="NAT_SF"/>
    <property type="match status" value="1"/>
</dbReference>
<name>A0A1H0IWT2_9GAMM</name>
<dbReference type="RefSeq" id="WP_245678728.1">
    <property type="nucleotide sequence ID" value="NZ_FNIV01000005.1"/>
</dbReference>
<evidence type="ECO:0000313" key="5">
    <source>
        <dbReference type="Proteomes" id="UP000199075"/>
    </source>
</evidence>
<evidence type="ECO:0000259" key="3">
    <source>
        <dbReference type="PROSITE" id="PS51186"/>
    </source>
</evidence>
<keyword evidence="1 4" id="KW-0808">Transferase</keyword>
<dbReference type="SUPFAM" id="SSF55729">
    <property type="entry name" value="Acyl-CoA N-acyltransferases (Nat)"/>
    <property type="match status" value="1"/>
</dbReference>
<sequence>MKVTAANAELAVPGGKAGAIAERIRIARLAADSPHLLTLARWEFAQWGHLDPDRRLDQALADFRAQCGEGGLPSVFVAMAGDTPVGMACLIDDDMHDRPALNPWLASVYVRPEWRGHGIASRLVRRVEQEAGEHGIATLHLFTPDRQALYRRLGWRAVEERDYRGERVTIMRLELAR</sequence>
<accession>A0A1H0IWT2</accession>
<dbReference type="InterPro" id="IPR000182">
    <property type="entry name" value="GNAT_dom"/>
</dbReference>
<evidence type="ECO:0000256" key="1">
    <source>
        <dbReference type="ARBA" id="ARBA00022679"/>
    </source>
</evidence>
<keyword evidence="2" id="KW-0012">Acyltransferase</keyword>
<keyword evidence="5" id="KW-1185">Reference proteome</keyword>
<dbReference type="PANTHER" id="PTHR43877">
    <property type="entry name" value="AMINOALKYLPHOSPHONATE N-ACETYLTRANSFERASE-RELATED-RELATED"/>
    <property type="match status" value="1"/>
</dbReference>
<dbReference type="Pfam" id="PF00583">
    <property type="entry name" value="Acetyltransf_1"/>
    <property type="match status" value="1"/>
</dbReference>
<dbReference type="GO" id="GO:0016747">
    <property type="term" value="F:acyltransferase activity, transferring groups other than amino-acyl groups"/>
    <property type="evidence" value="ECO:0007669"/>
    <property type="project" value="InterPro"/>
</dbReference>
<dbReference type="Gene3D" id="3.40.630.30">
    <property type="match status" value="1"/>
</dbReference>
<dbReference type="STRING" id="419597.SAMN04487957_105293"/>
<dbReference type="InterPro" id="IPR050832">
    <property type="entry name" value="Bact_Acetyltransf"/>
</dbReference>
<evidence type="ECO:0000256" key="2">
    <source>
        <dbReference type="ARBA" id="ARBA00023315"/>
    </source>
</evidence>
<gene>
    <name evidence="4" type="ORF">SAMN04487957_105293</name>
</gene>
<reference evidence="5" key="1">
    <citation type="submission" date="2016-10" db="EMBL/GenBank/DDBJ databases">
        <authorList>
            <person name="Varghese N."/>
            <person name="Submissions S."/>
        </authorList>
    </citation>
    <scope>NUCLEOTIDE SEQUENCE [LARGE SCALE GENOMIC DNA]</scope>
    <source>
        <strain evidence="5">CGMCC 1.6444</strain>
    </source>
</reference>
<dbReference type="EMBL" id="FNIV01000005">
    <property type="protein sequence ID" value="SDO35968.1"/>
    <property type="molecule type" value="Genomic_DNA"/>
</dbReference>